<feature type="domain" description="PRC-barrel" evidence="2">
    <location>
        <begin position="24"/>
        <end position="92"/>
    </location>
</feature>
<dbReference type="PANTHER" id="PTHR36505">
    <property type="entry name" value="BLR1072 PROTEIN"/>
    <property type="match status" value="1"/>
</dbReference>
<dbReference type="InterPro" id="IPR011033">
    <property type="entry name" value="PRC_barrel-like_sf"/>
</dbReference>
<gene>
    <name evidence="3" type="ORF">GXW71_29380</name>
</gene>
<dbReference type="PANTHER" id="PTHR36505:SF1">
    <property type="entry name" value="BLR1072 PROTEIN"/>
    <property type="match status" value="1"/>
</dbReference>
<evidence type="ECO:0000259" key="2">
    <source>
        <dbReference type="Pfam" id="PF05239"/>
    </source>
</evidence>
<dbReference type="RefSeq" id="WP_211856277.1">
    <property type="nucleotide sequence ID" value="NZ_JAAGBB010000059.1"/>
</dbReference>
<feature type="compositionally biased region" description="Basic and acidic residues" evidence="1">
    <location>
        <begin position="1"/>
        <end position="19"/>
    </location>
</feature>
<dbReference type="Proteomes" id="UP001196870">
    <property type="component" value="Unassembled WGS sequence"/>
</dbReference>
<dbReference type="EMBL" id="JAAGBB010000059">
    <property type="protein sequence ID" value="MBR0668501.1"/>
    <property type="molecule type" value="Genomic_DNA"/>
</dbReference>
<reference evidence="4" key="1">
    <citation type="journal article" date="2021" name="Syst. Appl. Microbiol.">
        <title>Roseomonas hellenica sp. nov., isolated from roots of wild-growing Alkanna tinctoria.</title>
        <authorList>
            <person name="Rat A."/>
            <person name="Naranjo H.D."/>
            <person name="Lebbe L."/>
            <person name="Cnockaert M."/>
            <person name="Krigas N."/>
            <person name="Grigoriadou K."/>
            <person name="Maloupa E."/>
            <person name="Willems A."/>
        </authorList>
    </citation>
    <scope>NUCLEOTIDE SEQUENCE [LARGE SCALE GENOMIC DNA]</scope>
    <source>
        <strain evidence="4">LMG 31523</strain>
    </source>
</reference>
<name>A0ABS5F7P1_9PROT</name>
<dbReference type="Pfam" id="PF05239">
    <property type="entry name" value="PRC"/>
    <property type="match status" value="1"/>
</dbReference>
<evidence type="ECO:0000313" key="4">
    <source>
        <dbReference type="Proteomes" id="UP001196870"/>
    </source>
</evidence>
<dbReference type="SUPFAM" id="SSF50346">
    <property type="entry name" value="PRC-barrel domain"/>
    <property type="match status" value="1"/>
</dbReference>
<evidence type="ECO:0000313" key="3">
    <source>
        <dbReference type="EMBL" id="MBR0668501.1"/>
    </source>
</evidence>
<dbReference type="Gene3D" id="2.30.30.240">
    <property type="entry name" value="PRC-barrel domain"/>
    <property type="match status" value="1"/>
</dbReference>
<accession>A0ABS5F7P1</accession>
<comment type="caution">
    <text evidence="3">The sequence shown here is derived from an EMBL/GenBank/DDBJ whole genome shotgun (WGS) entry which is preliminary data.</text>
</comment>
<organism evidence="3 4">
    <name type="scientific">Plastoroseomonas hellenica</name>
    <dbReference type="NCBI Taxonomy" id="2687306"/>
    <lineage>
        <taxon>Bacteria</taxon>
        <taxon>Pseudomonadati</taxon>
        <taxon>Pseudomonadota</taxon>
        <taxon>Alphaproteobacteria</taxon>
        <taxon>Acetobacterales</taxon>
        <taxon>Acetobacteraceae</taxon>
        <taxon>Plastoroseomonas</taxon>
    </lineage>
</organism>
<dbReference type="InterPro" id="IPR027275">
    <property type="entry name" value="PRC-brl_dom"/>
</dbReference>
<sequence length="134" mass="14628">MSGRAEFPDRSGDVPRHETTSLISSDKVEGTAVYDANGERIGSIHSVMIGKTDGVVAYAVLSFGGFLGIGNNHYPVPWEQLKYDTGLDGYVVGMTKAQIEGAPNYEPSSDWYGRHGTWYDDVDAYWTRPGGYVA</sequence>
<protein>
    <submittedName>
        <fullName evidence="3">PRC-barrel domain containing protein</fullName>
    </submittedName>
</protein>
<feature type="region of interest" description="Disordered" evidence="1">
    <location>
        <begin position="1"/>
        <end position="21"/>
    </location>
</feature>
<keyword evidence="4" id="KW-1185">Reference proteome</keyword>
<proteinExistence type="predicted"/>
<evidence type="ECO:0000256" key="1">
    <source>
        <dbReference type="SAM" id="MobiDB-lite"/>
    </source>
</evidence>